<dbReference type="AlphaFoldDB" id="A0A6L2LR21"/>
<dbReference type="InterPro" id="IPR005162">
    <property type="entry name" value="Retrotrans_gag_dom"/>
</dbReference>
<feature type="domain" description="Retrotransposon gag" evidence="2">
    <location>
        <begin position="78"/>
        <end position="148"/>
    </location>
</feature>
<gene>
    <name evidence="3" type="ORF">Tci_034722</name>
</gene>
<protein>
    <recommendedName>
        <fullName evidence="2">Retrotransposon gag domain-containing protein</fullName>
    </recommendedName>
</protein>
<proteinExistence type="predicted"/>
<feature type="compositionally biased region" description="Basic and acidic residues" evidence="1">
    <location>
        <begin position="189"/>
        <end position="198"/>
    </location>
</feature>
<accession>A0A6L2LR21</accession>
<evidence type="ECO:0000313" key="3">
    <source>
        <dbReference type="EMBL" id="GEU62744.1"/>
    </source>
</evidence>
<evidence type="ECO:0000259" key="2">
    <source>
        <dbReference type="Pfam" id="PF03732"/>
    </source>
</evidence>
<sequence>MAPKKRTTRAKPATTTTPTTTVTDAQLQALIDRGIAAALARRDIDRSRDGDNNHDLGTSGRRQVPTQRYNCAIASQVKYASCTLQGSALTWWNSHVRAVGQDVAYAQPWTALKMMIIDKYCPRGVIKKLKSEYWNLRVRAKVERYIDGLPNMIHGSVKASKPQSMLEEIGFATEMMDKKMLSVTESQAENKRKFKDTSRNNQNNRIHSKGIMSGCPKLKNGNQENRAGNGNVMAKAYAVGTARTNPNSNVVTGKSCSSKHAKVYYECMEPFKSLKYLWVRSKSIAVIWLEKVVTPLIEPAIKYKYCLRSDRISNNILDRVSQLHQSFSNRSVSK</sequence>
<dbReference type="EMBL" id="BKCJ010004725">
    <property type="protein sequence ID" value="GEU62744.1"/>
    <property type="molecule type" value="Genomic_DNA"/>
</dbReference>
<reference evidence="3" key="1">
    <citation type="journal article" date="2019" name="Sci. Rep.">
        <title>Draft genome of Tanacetum cinerariifolium, the natural source of mosquito coil.</title>
        <authorList>
            <person name="Yamashiro T."/>
            <person name="Shiraishi A."/>
            <person name="Satake H."/>
            <person name="Nakayama K."/>
        </authorList>
    </citation>
    <scope>NUCLEOTIDE SEQUENCE</scope>
</reference>
<organism evidence="3">
    <name type="scientific">Tanacetum cinerariifolium</name>
    <name type="common">Dalmatian daisy</name>
    <name type="synonym">Chrysanthemum cinerariifolium</name>
    <dbReference type="NCBI Taxonomy" id="118510"/>
    <lineage>
        <taxon>Eukaryota</taxon>
        <taxon>Viridiplantae</taxon>
        <taxon>Streptophyta</taxon>
        <taxon>Embryophyta</taxon>
        <taxon>Tracheophyta</taxon>
        <taxon>Spermatophyta</taxon>
        <taxon>Magnoliopsida</taxon>
        <taxon>eudicotyledons</taxon>
        <taxon>Gunneridae</taxon>
        <taxon>Pentapetalae</taxon>
        <taxon>asterids</taxon>
        <taxon>campanulids</taxon>
        <taxon>Asterales</taxon>
        <taxon>Asteraceae</taxon>
        <taxon>Asteroideae</taxon>
        <taxon>Anthemideae</taxon>
        <taxon>Anthemidinae</taxon>
        <taxon>Tanacetum</taxon>
    </lineage>
</organism>
<comment type="caution">
    <text evidence="3">The sequence shown here is derived from an EMBL/GenBank/DDBJ whole genome shotgun (WGS) entry which is preliminary data.</text>
</comment>
<name>A0A6L2LR21_TANCI</name>
<feature type="region of interest" description="Disordered" evidence="1">
    <location>
        <begin position="189"/>
        <end position="215"/>
    </location>
</feature>
<dbReference type="Pfam" id="PF03732">
    <property type="entry name" value="Retrotrans_gag"/>
    <property type="match status" value="1"/>
</dbReference>
<evidence type="ECO:0000256" key="1">
    <source>
        <dbReference type="SAM" id="MobiDB-lite"/>
    </source>
</evidence>